<evidence type="ECO:0000313" key="3">
    <source>
        <dbReference type="Proteomes" id="UP000006727"/>
    </source>
</evidence>
<reference evidence="2" key="3">
    <citation type="submission" date="2020-12" db="UniProtKB">
        <authorList>
            <consortium name="EnsemblPlants"/>
        </authorList>
    </citation>
    <scope>IDENTIFICATION</scope>
</reference>
<dbReference type="EnsemblPlants" id="Pp3c9_9081V3.1">
    <property type="protein sequence ID" value="PAC:32911293.CDS.1"/>
    <property type="gene ID" value="Pp3c9_9081"/>
</dbReference>
<organism evidence="1">
    <name type="scientific">Physcomitrium patens</name>
    <name type="common">Spreading-leaved earth moss</name>
    <name type="synonym">Physcomitrella patens</name>
    <dbReference type="NCBI Taxonomy" id="3218"/>
    <lineage>
        <taxon>Eukaryota</taxon>
        <taxon>Viridiplantae</taxon>
        <taxon>Streptophyta</taxon>
        <taxon>Embryophyta</taxon>
        <taxon>Bryophyta</taxon>
        <taxon>Bryophytina</taxon>
        <taxon>Bryopsida</taxon>
        <taxon>Funariidae</taxon>
        <taxon>Funariales</taxon>
        <taxon>Funariaceae</taxon>
        <taxon>Physcomitrium</taxon>
    </lineage>
</organism>
<evidence type="ECO:0000313" key="1">
    <source>
        <dbReference type="EMBL" id="PNR48013.1"/>
    </source>
</evidence>
<reference evidence="1 3" key="1">
    <citation type="journal article" date="2008" name="Science">
        <title>The Physcomitrella genome reveals evolutionary insights into the conquest of land by plants.</title>
        <authorList>
            <person name="Rensing S."/>
            <person name="Lang D."/>
            <person name="Zimmer A."/>
            <person name="Terry A."/>
            <person name="Salamov A."/>
            <person name="Shapiro H."/>
            <person name="Nishiyama T."/>
            <person name="Perroud P.-F."/>
            <person name="Lindquist E."/>
            <person name="Kamisugi Y."/>
            <person name="Tanahashi T."/>
            <person name="Sakakibara K."/>
            <person name="Fujita T."/>
            <person name="Oishi K."/>
            <person name="Shin-I T."/>
            <person name="Kuroki Y."/>
            <person name="Toyoda A."/>
            <person name="Suzuki Y."/>
            <person name="Hashimoto A."/>
            <person name="Yamaguchi K."/>
            <person name="Sugano A."/>
            <person name="Kohara Y."/>
            <person name="Fujiyama A."/>
            <person name="Anterola A."/>
            <person name="Aoki S."/>
            <person name="Ashton N."/>
            <person name="Barbazuk W.B."/>
            <person name="Barker E."/>
            <person name="Bennetzen J."/>
            <person name="Bezanilla M."/>
            <person name="Blankenship R."/>
            <person name="Cho S.H."/>
            <person name="Dutcher S."/>
            <person name="Estelle M."/>
            <person name="Fawcett J.A."/>
            <person name="Gundlach H."/>
            <person name="Hanada K."/>
            <person name="Heyl A."/>
            <person name="Hicks K.A."/>
            <person name="Hugh J."/>
            <person name="Lohr M."/>
            <person name="Mayer K."/>
            <person name="Melkozernov A."/>
            <person name="Murata T."/>
            <person name="Nelson D."/>
            <person name="Pils B."/>
            <person name="Prigge M."/>
            <person name="Reiss B."/>
            <person name="Renner T."/>
            <person name="Rombauts S."/>
            <person name="Rushton P."/>
            <person name="Sanderfoot A."/>
            <person name="Schween G."/>
            <person name="Shiu S.-H."/>
            <person name="Stueber K."/>
            <person name="Theodoulou F.L."/>
            <person name="Tu H."/>
            <person name="Van de Peer Y."/>
            <person name="Verrier P.J."/>
            <person name="Waters E."/>
            <person name="Wood A."/>
            <person name="Yang L."/>
            <person name="Cove D."/>
            <person name="Cuming A."/>
            <person name="Hasebe M."/>
            <person name="Lucas S."/>
            <person name="Mishler D.B."/>
            <person name="Reski R."/>
            <person name="Grigoriev I."/>
            <person name="Quatrano R.S."/>
            <person name="Boore J.L."/>
        </authorList>
    </citation>
    <scope>NUCLEOTIDE SEQUENCE [LARGE SCALE GENOMIC DNA]</scope>
    <source>
        <strain evidence="2 3">cv. Gransden 2004</strain>
    </source>
</reference>
<accession>A0A2K1K2L0</accession>
<reference evidence="1 3" key="2">
    <citation type="journal article" date="2018" name="Plant J.">
        <title>The Physcomitrella patens chromosome-scale assembly reveals moss genome structure and evolution.</title>
        <authorList>
            <person name="Lang D."/>
            <person name="Ullrich K.K."/>
            <person name="Murat F."/>
            <person name="Fuchs J."/>
            <person name="Jenkins J."/>
            <person name="Haas F.B."/>
            <person name="Piednoel M."/>
            <person name="Gundlach H."/>
            <person name="Van Bel M."/>
            <person name="Meyberg R."/>
            <person name="Vives C."/>
            <person name="Morata J."/>
            <person name="Symeonidi A."/>
            <person name="Hiss M."/>
            <person name="Muchero W."/>
            <person name="Kamisugi Y."/>
            <person name="Saleh O."/>
            <person name="Blanc G."/>
            <person name="Decker E.L."/>
            <person name="van Gessel N."/>
            <person name="Grimwood J."/>
            <person name="Hayes R.D."/>
            <person name="Graham S.W."/>
            <person name="Gunter L.E."/>
            <person name="McDaniel S.F."/>
            <person name="Hoernstein S.N.W."/>
            <person name="Larsson A."/>
            <person name="Li F.W."/>
            <person name="Perroud P.F."/>
            <person name="Phillips J."/>
            <person name="Ranjan P."/>
            <person name="Rokshar D.S."/>
            <person name="Rothfels C.J."/>
            <person name="Schneider L."/>
            <person name="Shu S."/>
            <person name="Stevenson D.W."/>
            <person name="Thummler F."/>
            <person name="Tillich M."/>
            <person name="Villarreal Aguilar J.C."/>
            <person name="Widiez T."/>
            <person name="Wong G.K."/>
            <person name="Wymore A."/>
            <person name="Zhang Y."/>
            <person name="Zimmer A.D."/>
            <person name="Quatrano R.S."/>
            <person name="Mayer K.F.X."/>
            <person name="Goodstein D."/>
            <person name="Casacuberta J.M."/>
            <person name="Vandepoele K."/>
            <person name="Reski R."/>
            <person name="Cuming A.C."/>
            <person name="Tuskan G.A."/>
            <person name="Maumus F."/>
            <person name="Salse J."/>
            <person name="Schmutz J."/>
            <person name="Rensing S.A."/>
        </authorList>
    </citation>
    <scope>NUCLEOTIDE SEQUENCE [LARGE SCALE GENOMIC DNA]</scope>
    <source>
        <strain evidence="2 3">cv. Gransden 2004</strain>
    </source>
</reference>
<name>A0A2K1K2L0_PHYPA</name>
<protein>
    <submittedName>
        <fullName evidence="1 2">Uncharacterized protein</fullName>
    </submittedName>
</protein>
<sequence length="73" mass="8220">MSRQSIGVLERCLDLRASTHASISMDSILQGFTQSKCKPQLQSEKFRASSLTTDSHGPEVLLINKYLMKDYTQ</sequence>
<dbReference type="Gramene" id="Pp3c9_9081V3.1">
    <property type="protein sequence ID" value="PAC:32911293.CDS.1"/>
    <property type="gene ID" value="Pp3c9_9081"/>
</dbReference>
<evidence type="ECO:0000313" key="2">
    <source>
        <dbReference type="EnsemblPlants" id="PAC:32911293.CDS.1"/>
    </source>
</evidence>
<proteinExistence type="predicted"/>
<dbReference type="InParanoid" id="A0A2K1K2L0"/>
<keyword evidence="3" id="KW-1185">Reference proteome</keyword>
<gene>
    <name evidence="1" type="ORF">PHYPA_012486</name>
</gene>
<dbReference type="AlphaFoldDB" id="A0A2K1K2L0"/>
<dbReference type="Proteomes" id="UP000006727">
    <property type="component" value="Chromosome 9"/>
</dbReference>
<dbReference type="EMBL" id="ABEU02000009">
    <property type="protein sequence ID" value="PNR48013.1"/>
    <property type="molecule type" value="Genomic_DNA"/>
</dbReference>